<keyword evidence="4 6" id="KW-0472">Membrane</keyword>
<dbReference type="EMBL" id="ML170166">
    <property type="protein sequence ID" value="TDL24619.1"/>
    <property type="molecule type" value="Genomic_DNA"/>
</dbReference>
<keyword evidence="2 6" id="KW-0812">Transmembrane</keyword>
<comment type="subcellular location">
    <subcellularLocation>
        <location evidence="1">Membrane</location>
        <topology evidence="1">Multi-pass membrane protein</topology>
    </subcellularLocation>
</comment>
<dbReference type="Pfam" id="PF11970">
    <property type="entry name" value="GPR_Gpa2_C"/>
    <property type="match status" value="1"/>
</dbReference>
<dbReference type="GO" id="GO:0005886">
    <property type="term" value="C:plasma membrane"/>
    <property type="evidence" value="ECO:0007669"/>
    <property type="project" value="TreeGrafter"/>
</dbReference>
<dbReference type="InterPro" id="IPR022596">
    <property type="entry name" value="GPR1/2/3_C"/>
</dbReference>
<keyword evidence="9" id="KW-1185">Reference proteome</keyword>
<dbReference type="VEuPathDB" id="FungiDB:BD410DRAFT_786142"/>
<keyword evidence="3 6" id="KW-1133">Transmembrane helix</keyword>
<feature type="transmembrane region" description="Helical" evidence="6">
    <location>
        <begin position="107"/>
        <end position="129"/>
    </location>
</feature>
<evidence type="ECO:0000259" key="7">
    <source>
        <dbReference type="Pfam" id="PF11970"/>
    </source>
</evidence>
<evidence type="ECO:0000313" key="8">
    <source>
        <dbReference type="EMBL" id="TDL24619.1"/>
    </source>
</evidence>
<evidence type="ECO:0000256" key="1">
    <source>
        <dbReference type="ARBA" id="ARBA00004141"/>
    </source>
</evidence>
<evidence type="ECO:0000313" key="9">
    <source>
        <dbReference type="Proteomes" id="UP000294933"/>
    </source>
</evidence>
<dbReference type="Proteomes" id="UP000294933">
    <property type="component" value="Unassembled WGS sequence"/>
</dbReference>
<dbReference type="STRING" id="50990.A0A4Y7QCP5"/>
<dbReference type="Gene3D" id="1.20.1070.10">
    <property type="entry name" value="Rhodopsin 7-helix transmembrane proteins"/>
    <property type="match status" value="1"/>
</dbReference>
<organism evidence="8 9">
    <name type="scientific">Rickenella mellea</name>
    <dbReference type="NCBI Taxonomy" id="50990"/>
    <lineage>
        <taxon>Eukaryota</taxon>
        <taxon>Fungi</taxon>
        <taxon>Dikarya</taxon>
        <taxon>Basidiomycota</taxon>
        <taxon>Agaricomycotina</taxon>
        <taxon>Agaricomycetes</taxon>
        <taxon>Hymenochaetales</taxon>
        <taxon>Rickenellaceae</taxon>
        <taxon>Rickenella</taxon>
    </lineage>
</organism>
<feature type="transmembrane region" description="Helical" evidence="6">
    <location>
        <begin position="28"/>
        <end position="50"/>
    </location>
</feature>
<feature type="transmembrane region" description="Helical" evidence="6">
    <location>
        <begin position="250"/>
        <end position="271"/>
    </location>
</feature>
<dbReference type="GO" id="GO:0007189">
    <property type="term" value="P:adenylate cyclase-activating G protein-coupled receptor signaling pathway"/>
    <property type="evidence" value="ECO:0007669"/>
    <property type="project" value="TreeGrafter"/>
</dbReference>
<evidence type="ECO:0000256" key="6">
    <source>
        <dbReference type="SAM" id="Phobius"/>
    </source>
</evidence>
<reference evidence="8 9" key="1">
    <citation type="submission" date="2018-06" db="EMBL/GenBank/DDBJ databases">
        <title>A transcriptomic atlas of mushroom development highlights an independent origin of complex multicellularity.</title>
        <authorList>
            <consortium name="DOE Joint Genome Institute"/>
            <person name="Krizsan K."/>
            <person name="Almasi E."/>
            <person name="Merenyi Z."/>
            <person name="Sahu N."/>
            <person name="Viragh M."/>
            <person name="Koszo T."/>
            <person name="Mondo S."/>
            <person name="Kiss B."/>
            <person name="Balint B."/>
            <person name="Kues U."/>
            <person name="Barry K."/>
            <person name="Hegedus J.C."/>
            <person name="Henrissat B."/>
            <person name="Johnson J."/>
            <person name="Lipzen A."/>
            <person name="Ohm R."/>
            <person name="Nagy I."/>
            <person name="Pangilinan J."/>
            <person name="Yan J."/>
            <person name="Xiong Y."/>
            <person name="Grigoriev I.V."/>
            <person name="Hibbett D.S."/>
            <person name="Nagy L.G."/>
        </authorList>
    </citation>
    <scope>NUCLEOTIDE SEQUENCE [LARGE SCALE GENOMIC DNA]</scope>
    <source>
        <strain evidence="8 9">SZMC22713</strain>
    </source>
</reference>
<dbReference type="PANTHER" id="PTHR23112:SF37">
    <property type="entry name" value="G PROTEIN-COUPLED RECEPTOR GPR1"/>
    <property type="match status" value="1"/>
</dbReference>
<evidence type="ECO:0000256" key="3">
    <source>
        <dbReference type="ARBA" id="ARBA00022989"/>
    </source>
</evidence>
<evidence type="ECO:0000256" key="4">
    <source>
        <dbReference type="ARBA" id="ARBA00023136"/>
    </source>
</evidence>
<protein>
    <recommendedName>
        <fullName evidence="7">G protein-coupled receptor GPR1/2/3 C-terminal domain-containing protein</fullName>
    </recommendedName>
</protein>
<dbReference type="AlphaFoldDB" id="A0A4Y7QCP5"/>
<feature type="transmembrane region" description="Helical" evidence="6">
    <location>
        <begin position="191"/>
        <end position="212"/>
    </location>
</feature>
<feature type="region of interest" description="Disordered" evidence="5">
    <location>
        <begin position="359"/>
        <end position="409"/>
    </location>
</feature>
<name>A0A4Y7QCP5_9AGAM</name>
<sequence length="443" mass="49360">MNHGSITFSRRDELAPTGPTIYTHGETAGVSLLAVAGVVSIVAVLFLFAFSTKYKPRQKTHIVAYLWSLMIANVIQAIGTIMNARWISKGGAFPGGFCSAQGGVKNAGNLGTALWSFVIAMHVFNLLFLRWQTTRAGLCLTLIFGWSTVIMIVTLGPTSIETAAKGPYFSVAGYWCWITDNYPAAQTMLEYFFEFMSAGLGFIIYMLVLLRVRGNLYTIEGKYRLRWLPHGERWQLSVGRDMIDSAMVRVVTTMIWYPVAYSFIIVPIALARLSEFMGHKVPFWATIVTDVIFNLTGLINTILFFWTRRSLPDTAALPEFTTPRKRITMNFLTPFVLPPSTLARDKTLPIIPVHVDETSSRRDKAEDKAGGVDEYRQGNEKDGKRRDTHTYGGDVDVPPPAYTRPPSVASTLTDETVDSATAFYGSWAQKGVLEAQRSKKGRF</sequence>
<feature type="transmembrane region" description="Helical" evidence="6">
    <location>
        <begin position="283"/>
        <end position="306"/>
    </location>
</feature>
<proteinExistence type="predicted"/>
<evidence type="ECO:0000256" key="2">
    <source>
        <dbReference type="ARBA" id="ARBA00022692"/>
    </source>
</evidence>
<feature type="domain" description="G protein-coupled receptor GPR1/2/3 C-terminal" evidence="7">
    <location>
        <begin position="248"/>
        <end position="310"/>
    </location>
</feature>
<dbReference type="GO" id="GO:0004930">
    <property type="term" value="F:G protein-coupled receptor activity"/>
    <property type="evidence" value="ECO:0007669"/>
    <property type="project" value="TreeGrafter"/>
</dbReference>
<evidence type="ECO:0000256" key="5">
    <source>
        <dbReference type="SAM" id="MobiDB-lite"/>
    </source>
</evidence>
<feature type="compositionally biased region" description="Basic and acidic residues" evidence="5">
    <location>
        <begin position="359"/>
        <end position="389"/>
    </location>
</feature>
<gene>
    <name evidence="8" type="ORF">BD410DRAFT_786142</name>
</gene>
<accession>A0A4Y7QCP5</accession>
<feature type="transmembrane region" description="Helical" evidence="6">
    <location>
        <begin position="62"/>
        <end position="87"/>
    </location>
</feature>
<dbReference type="OrthoDB" id="100006at2759"/>
<feature type="transmembrane region" description="Helical" evidence="6">
    <location>
        <begin position="136"/>
        <end position="160"/>
    </location>
</feature>
<dbReference type="PANTHER" id="PTHR23112">
    <property type="entry name" value="G PROTEIN-COUPLED RECEPTOR 157-RELATED"/>
    <property type="match status" value="1"/>
</dbReference>